<name>A0A8J8MB96_9FIRM</name>
<dbReference type="InterPro" id="IPR050809">
    <property type="entry name" value="UgpAE/MalFG_permease"/>
</dbReference>
<keyword evidence="2 7" id="KW-0813">Transport</keyword>
<dbReference type="RefSeq" id="WP_244971191.1">
    <property type="nucleotide sequence ID" value="NZ_CP058561.1"/>
</dbReference>
<feature type="transmembrane region" description="Helical" evidence="7">
    <location>
        <begin position="26"/>
        <end position="47"/>
    </location>
</feature>
<feature type="transmembrane region" description="Helical" evidence="7">
    <location>
        <begin position="229"/>
        <end position="249"/>
    </location>
</feature>
<dbReference type="EMBL" id="CP058561">
    <property type="protein sequence ID" value="QUH29762.1"/>
    <property type="molecule type" value="Genomic_DNA"/>
</dbReference>
<keyword evidence="6 7" id="KW-0472">Membrane</keyword>
<evidence type="ECO:0000256" key="3">
    <source>
        <dbReference type="ARBA" id="ARBA00022475"/>
    </source>
</evidence>
<evidence type="ECO:0000256" key="1">
    <source>
        <dbReference type="ARBA" id="ARBA00004651"/>
    </source>
</evidence>
<dbReference type="CDD" id="cd06261">
    <property type="entry name" value="TM_PBP2"/>
    <property type="match status" value="1"/>
</dbReference>
<accession>A0A8J8MB96</accession>
<dbReference type="GO" id="GO:0055085">
    <property type="term" value="P:transmembrane transport"/>
    <property type="evidence" value="ECO:0007669"/>
    <property type="project" value="InterPro"/>
</dbReference>
<gene>
    <name evidence="9" type="ORF">HYG85_12945</name>
</gene>
<comment type="similarity">
    <text evidence="7">Belongs to the binding-protein-dependent transport system permease family.</text>
</comment>
<dbReference type="Gene3D" id="1.10.3720.10">
    <property type="entry name" value="MetI-like"/>
    <property type="match status" value="1"/>
</dbReference>
<evidence type="ECO:0000313" key="10">
    <source>
        <dbReference type="Proteomes" id="UP000677305"/>
    </source>
</evidence>
<evidence type="ECO:0000256" key="7">
    <source>
        <dbReference type="RuleBase" id="RU363032"/>
    </source>
</evidence>
<feature type="domain" description="ABC transmembrane type-1" evidence="8">
    <location>
        <begin position="87"/>
        <end position="302"/>
    </location>
</feature>
<evidence type="ECO:0000259" key="8">
    <source>
        <dbReference type="PROSITE" id="PS50928"/>
    </source>
</evidence>
<dbReference type="PANTHER" id="PTHR43227">
    <property type="entry name" value="BLL4140 PROTEIN"/>
    <property type="match status" value="1"/>
</dbReference>
<dbReference type="Pfam" id="PF00528">
    <property type="entry name" value="BPD_transp_1"/>
    <property type="match status" value="1"/>
</dbReference>
<evidence type="ECO:0000256" key="2">
    <source>
        <dbReference type="ARBA" id="ARBA00022448"/>
    </source>
</evidence>
<keyword evidence="5 7" id="KW-1133">Transmembrane helix</keyword>
<feature type="transmembrane region" description="Helical" evidence="7">
    <location>
        <begin position="281"/>
        <end position="302"/>
    </location>
</feature>
<reference evidence="9 10" key="1">
    <citation type="submission" date="2020-07" db="EMBL/GenBank/DDBJ databases">
        <title>Vallitalea guaymasensis genome.</title>
        <authorList>
            <person name="Postec A."/>
        </authorList>
    </citation>
    <scope>NUCLEOTIDE SEQUENCE [LARGE SCALE GENOMIC DNA]</scope>
    <source>
        <strain evidence="9 10">Ra1766G1</strain>
    </source>
</reference>
<dbReference type="AlphaFoldDB" id="A0A8J8MB96"/>
<keyword evidence="3" id="KW-1003">Cell membrane</keyword>
<keyword evidence="10" id="KW-1185">Reference proteome</keyword>
<keyword evidence="4 7" id="KW-0812">Transmembrane</keyword>
<dbReference type="KEGG" id="vgu:HYG85_12945"/>
<comment type="subcellular location">
    <subcellularLocation>
        <location evidence="1 7">Cell membrane</location>
        <topology evidence="1 7">Multi-pass membrane protein</topology>
    </subcellularLocation>
</comment>
<dbReference type="PANTHER" id="PTHR43227:SF11">
    <property type="entry name" value="BLL4140 PROTEIN"/>
    <property type="match status" value="1"/>
</dbReference>
<proteinExistence type="inferred from homology"/>
<feature type="transmembrane region" description="Helical" evidence="7">
    <location>
        <begin position="91"/>
        <end position="112"/>
    </location>
</feature>
<dbReference type="PROSITE" id="PS50928">
    <property type="entry name" value="ABC_TM1"/>
    <property type="match status" value="1"/>
</dbReference>
<evidence type="ECO:0000313" key="9">
    <source>
        <dbReference type="EMBL" id="QUH29762.1"/>
    </source>
</evidence>
<dbReference type="InterPro" id="IPR000515">
    <property type="entry name" value="MetI-like"/>
</dbReference>
<dbReference type="InterPro" id="IPR035906">
    <property type="entry name" value="MetI-like_sf"/>
</dbReference>
<sequence length="315" mass="35569">MSTRVMKQSQGKNKKKKFVKQFKKDYPLWLFVLPGIIITFIFSYIPLYGVQIAFRNFNPKLGFFGSPWVGLQHFTRFFDSPYFFTTIKNTFVLSLYSLIAGFPIPIILALILNSFRHKKYRKVIQTVTYAPNFISTVVMCGMLLLFLSPSVGIINNVIEFFGGNSINFMAEKSYWRHIYVWSGVWQGMGWSSVIYFAALSSVSPELHEAAIVDGATKFQIVRYIDFPSIIPTATILLILSCGSILSVGFEKVFLLQNDLNLSVSQVISTYVYKVGLIDNNISYSSAIGLFNSAINAVLLIVVNKISKKLSGISLW</sequence>
<protein>
    <submittedName>
        <fullName evidence="9">Sugar ABC transporter permease</fullName>
    </submittedName>
</protein>
<evidence type="ECO:0000256" key="6">
    <source>
        <dbReference type="ARBA" id="ARBA00023136"/>
    </source>
</evidence>
<feature type="transmembrane region" description="Helical" evidence="7">
    <location>
        <begin position="178"/>
        <end position="198"/>
    </location>
</feature>
<dbReference type="Proteomes" id="UP000677305">
    <property type="component" value="Chromosome"/>
</dbReference>
<dbReference type="SUPFAM" id="SSF161098">
    <property type="entry name" value="MetI-like"/>
    <property type="match status" value="1"/>
</dbReference>
<dbReference type="GO" id="GO:0005886">
    <property type="term" value="C:plasma membrane"/>
    <property type="evidence" value="ECO:0007669"/>
    <property type="project" value="UniProtKB-SubCell"/>
</dbReference>
<evidence type="ECO:0000256" key="5">
    <source>
        <dbReference type="ARBA" id="ARBA00022989"/>
    </source>
</evidence>
<organism evidence="9 10">
    <name type="scientific">Vallitalea guaymasensis</name>
    <dbReference type="NCBI Taxonomy" id="1185412"/>
    <lineage>
        <taxon>Bacteria</taxon>
        <taxon>Bacillati</taxon>
        <taxon>Bacillota</taxon>
        <taxon>Clostridia</taxon>
        <taxon>Lachnospirales</taxon>
        <taxon>Vallitaleaceae</taxon>
        <taxon>Vallitalea</taxon>
    </lineage>
</organism>
<feature type="transmembrane region" description="Helical" evidence="7">
    <location>
        <begin position="133"/>
        <end position="158"/>
    </location>
</feature>
<evidence type="ECO:0000256" key="4">
    <source>
        <dbReference type="ARBA" id="ARBA00022692"/>
    </source>
</evidence>